<evidence type="ECO:0000313" key="8">
    <source>
        <dbReference type="EMBL" id="OAY59110.1"/>
    </source>
</evidence>
<dbReference type="GO" id="GO:0045003">
    <property type="term" value="P:double-strand break repair via synthesis-dependent strand annealing"/>
    <property type="evidence" value="ECO:0000318"/>
    <property type="project" value="GO_Central"/>
</dbReference>
<dbReference type="GO" id="GO:0140664">
    <property type="term" value="F:ATP-dependent DNA damage sensor activity"/>
    <property type="evidence" value="ECO:0007669"/>
    <property type="project" value="InterPro"/>
</dbReference>
<dbReference type="GO" id="GO:0005657">
    <property type="term" value="C:replication fork"/>
    <property type="evidence" value="ECO:0000318"/>
    <property type="project" value="GO_Central"/>
</dbReference>
<dbReference type="Pfam" id="PF08423">
    <property type="entry name" value="Rad51"/>
    <property type="match status" value="1"/>
</dbReference>
<dbReference type="STRING" id="3983.A0A2C9WGE9"/>
<evidence type="ECO:0000256" key="3">
    <source>
        <dbReference type="ARBA" id="ARBA00022763"/>
    </source>
</evidence>
<dbReference type="GO" id="GO:0000722">
    <property type="term" value="P:telomere maintenance via recombination"/>
    <property type="evidence" value="ECO:0000318"/>
    <property type="project" value="GO_Central"/>
</dbReference>
<dbReference type="PANTHER" id="PTHR46487:SF1">
    <property type="entry name" value="DNA REPAIR PROTEIN XRCC3"/>
    <property type="match status" value="1"/>
</dbReference>
<evidence type="ECO:0000256" key="4">
    <source>
        <dbReference type="ARBA" id="ARBA00022840"/>
    </source>
</evidence>
<dbReference type="Gene3D" id="3.40.50.300">
    <property type="entry name" value="P-loop containing nucleotide triphosphate hydrolases"/>
    <property type="match status" value="1"/>
</dbReference>
<dbReference type="GO" id="GO:0033065">
    <property type="term" value="C:Rad51C-XRCC3 complex"/>
    <property type="evidence" value="ECO:0000318"/>
    <property type="project" value="GO_Central"/>
</dbReference>
<feature type="domain" description="RecA family profile 1" evidence="7">
    <location>
        <begin position="12"/>
        <end position="204"/>
    </location>
</feature>
<dbReference type="PIRSF" id="PIRSF005856">
    <property type="entry name" value="Rad51"/>
    <property type="match status" value="1"/>
</dbReference>
<dbReference type="EMBL" id="CM004387">
    <property type="protein sequence ID" value="OAY59110.1"/>
    <property type="molecule type" value="Genomic_DNA"/>
</dbReference>
<sequence length="301" mass="33168">MTPENLLHYPFPSQKCTLGCPILDRCLNGGIPCNSITEIFAESGSGKTQLCLQLSLCAQLPVSLGGLSASALYFHTEFSFPFRRLHQLSHCFQSLYSQAVIDEANCSSNYNNYNPCDNIYVQSVHSADQLLDIMPKIESFLVNSKTHFPVRLIVIDSVAALFRSEFDNTSSDLRRRSLLFFKISGKLKELAKRFNLAVVVTNQVVDFVGSGEGVNGVRIGNLASLYSSGRRVCPALGLAWASCVNSRLFLARDENGMVDGDEGSSPCGQTKRRLHVVFAPHLPYSSCELVIKREGVFGVDR</sequence>
<dbReference type="InterPro" id="IPR020588">
    <property type="entry name" value="RecA_ATP-bd"/>
</dbReference>
<reference evidence="9" key="1">
    <citation type="journal article" date="2016" name="Nat. Biotechnol.">
        <title>Sequencing wild and cultivated cassava and related species reveals extensive interspecific hybridization and genetic diversity.</title>
        <authorList>
            <person name="Bredeson J.V."/>
            <person name="Lyons J.B."/>
            <person name="Prochnik S.E."/>
            <person name="Wu G.A."/>
            <person name="Ha C.M."/>
            <person name="Edsinger-Gonzales E."/>
            <person name="Grimwood J."/>
            <person name="Schmutz J."/>
            <person name="Rabbi I.Y."/>
            <person name="Egesi C."/>
            <person name="Nauluvula P."/>
            <person name="Lebot V."/>
            <person name="Ndunguru J."/>
            <person name="Mkamilo G."/>
            <person name="Bart R.S."/>
            <person name="Setter T.L."/>
            <person name="Gleadow R.M."/>
            <person name="Kulakow P."/>
            <person name="Ferguson M.E."/>
            <person name="Rounsley S."/>
            <person name="Rokhsar D.S."/>
        </authorList>
    </citation>
    <scope>NUCLEOTIDE SEQUENCE [LARGE SCALE GENOMIC DNA]</scope>
    <source>
        <strain evidence="9">cv. AM560-2</strain>
    </source>
</reference>
<dbReference type="GO" id="GO:0005524">
    <property type="term" value="F:ATP binding"/>
    <property type="evidence" value="ECO:0007669"/>
    <property type="project" value="UniProtKB-KW"/>
</dbReference>
<evidence type="ECO:0000259" key="7">
    <source>
        <dbReference type="PROSITE" id="PS50162"/>
    </source>
</evidence>
<evidence type="ECO:0000313" key="9">
    <source>
        <dbReference type="Proteomes" id="UP000091857"/>
    </source>
</evidence>
<keyword evidence="2" id="KW-0547">Nucleotide-binding</keyword>
<keyword evidence="4" id="KW-0067">ATP-binding</keyword>
<dbReference type="Proteomes" id="UP000091857">
    <property type="component" value="Chromosome 1"/>
</dbReference>
<dbReference type="OMA" id="WANQVTV"/>
<proteinExistence type="predicted"/>
<accession>A0A2C9WGE9</accession>
<keyword evidence="6" id="KW-0539">Nucleus</keyword>
<dbReference type="GO" id="GO:0051321">
    <property type="term" value="P:meiotic cell cycle"/>
    <property type="evidence" value="ECO:0007669"/>
    <property type="project" value="EnsemblPlants"/>
</dbReference>
<dbReference type="GO" id="GO:0090656">
    <property type="term" value="P:t-circle formation"/>
    <property type="evidence" value="ECO:0000318"/>
    <property type="project" value="GO_Central"/>
</dbReference>
<evidence type="ECO:0000256" key="6">
    <source>
        <dbReference type="ARBA" id="ARBA00023242"/>
    </source>
</evidence>
<gene>
    <name evidence="8" type="ORF">MANES_01G004820v8</name>
</gene>
<dbReference type="InterPro" id="IPR027417">
    <property type="entry name" value="P-loop_NTPase"/>
</dbReference>
<comment type="subcellular location">
    <subcellularLocation>
        <location evidence="1">Nucleus</location>
    </subcellularLocation>
</comment>
<evidence type="ECO:0000256" key="2">
    <source>
        <dbReference type="ARBA" id="ARBA00022741"/>
    </source>
</evidence>
<protein>
    <recommendedName>
        <fullName evidence="7">RecA family profile 1 domain-containing protein</fullName>
    </recommendedName>
</protein>
<keyword evidence="3" id="KW-0227">DNA damage</keyword>
<dbReference type="GO" id="GO:0071140">
    <property type="term" value="P:resolution of mitotic recombination intermediates"/>
    <property type="evidence" value="ECO:0000318"/>
    <property type="project" value="GO_Central"/>
</dbReference>
<keyword evidence="9" id="KW-1185">Reference proteome</keyword>
<dbReference type="OrthoDB" id="1861185at2759"/>
<evidence type="ECO:0000256" key="5">
    <source>
        <dbReference type="ARBA" id="ARBA00023204"/>
    </source>
</evidence>
<dbReference type="AlphaFoldDB" id="A0A2C9WGE9"/>
<name>A0A2C9WGE9_MANES</name>
<dbReference type="GO" id="GO:0003677">
    <property type="term" value="F:DNA binding"/>
    <property type="evidence" value="ECO:0007669"/>
    <property type="project" value="InterPro"/>
</dbReference>
<dbReference type="InterPro" id="IPR013632">
    <property type="entry name" value="Rad51_C"/>
</dbReference>
<dbReference type="InterPro" id="IPR016467">
    <property type="entry name" value="DNA_recomb/repair_RecA-like"/>
</dbReference>
<organism evidence="8 9">
    <name type="scientific">Manihot esculenta</name>
    <name type="common">Cassava</name>
    <name type="synonym">Jatropha manihot</name>
    <dbReference type="NCBI Taxonomy" id="3983"/>
    <lineage>
        <taxon>Eukaryota</taxon>
        <taxon>Viridiplantae</taxon>
        <taxon>Streptophyta</taxon>
        <taxon>Embryophyta</taxon>
        <taxon>Tracheophyta</taxon>
        <taxon>Spermatophyta</taxon>
        <taxon>Magnoliopsida</taxon>
        <taxon>eudicotyledons</taxon>
        <taxon>Gunneridae</taxon>
        <taxon>Pentapetalae</taxon>
        <taxon>rosids</taxon>
        <taxon>fabids</taxon>
        <taxon>Malpighiales</taxon>
        <taxon>Euphorbiaceae</taxon>
        <taxon>Crotonoideae</taxon>
        <taxon>Manihoteae</taxon>
        <taxon>Manihot</taxon>
    </lineage>
</organism>
<evidence type="ECO:0000256" key="1">
    <source>
        <dbReference type="ARBA" id="ARBA00004123"/>
    </source>
</evidence>
<keyword evidence="5" id="KW-0234">DNA repair</keyword>
<dbReference type="InterPro" id="IPR047348">
    <property type="entry name" value="XRCC3-like_C"/>
</dbReference>
<dbReference type="SUPFAM" id="SSF52540">
    <property type="entry name" value="P-loop containing nucleoside triphosphate hydrolases"/>
    <property type="match status" value="1"/>
</dbReference>
<dbReference type="PANTHER" id="PTHR46487">
    <property type="entry name" value="DNA REPAIR PROTEIN XRCC3"/>
    <property type="match status" value="1"/>
</dbReference>
<dbReference type="Gramene" id="Manes.01G004820.1.v8.1">
    <property type="protein sequence ID" value="Manes.01G004820.1.v8.1.CDS.1"/>
    <property type="gene ID" value="Manes.01G004820.v8.1"/>
</dbReference>
<dbReference type="PROSITE" id="PS50162">
    <property type="entry name" value="RECA_2"/>
    <property type="match status" value="1"/>
</dbReference>
<dbReference type="CDD" id="cd19491">
    <property type="entry name" value="XRCC3"/>
    <property type="match status" value="1"/>
</dbReference>
<comment type="caution">
    <text evidence="8">The sequence shown here is derived from an EMBL/GenBank/DDBJ whole genome shotgun (WGS) entry which is preliminary data.</text>
</comment>